<evidence type="ECO:0000256" key="10">
    <source>
        <dbReference type="ARBA" id="ARBA00058301"/>
    </source>
</evidence>
<dbReference type="AlphaFoldDB" id="A0A1S3H560"/>
<dbReference type="FunCoup" id="A0A1S3H560">
    <property type="interactions" value="1751"/>
</dbReference>
<evidence type="ECO:0000256" key="1">
    <source>
        <dbReference type="ARBA" id="ARBA00004173"/>
    </source>
</evidence>
<comment type="function">
    <text evidence="10">As a component of the mitochondrial large ribosomal subunit, plays a role in mitochondrial translation. When present in mitochondria as a free protein not associated with the ribosome, associates with mitochondrial RNA polymerase POLRMT to activate transcription. Required for POLRMT stability.</text>
</comment>
<dbReference type="Pfam" id="PF00542">
    <property type="entry name" value="Ribosomal_L12"/>
    <property type="match status" value="1"/>
</dbReference>
<evidence type="ECO:0000256" key="4">
    <source>
        <dbReference type="ARBA" id="ARBA00022843"/>
    </source>
</evidence>
<dbReference type="Proteomes" id="UP000085678">
    <property type="component" value="Unplaced"/>
</dbReference>
<organism evidence="15 16">
    <name type="scientific">Lingula anatina</name>
    <name type="common">Brachiopod</name>
    <name type="synonym">Lingula unguis</name>
    <dbReference type="NCBI Taxonomy" id="7574"/>
    <lineage>
        <taxon>Eukaryota</taxon>
        <taxon>Metazoa</taxon>
        <taxon>Spiralia</taxon>
        <taxon>Lophotrochozoa</taxon>
        <taxon>Brachiopoda</taxon>
        <taxon>Linguliformea</taxon>
        <taxon>Lingulata</taxon>
        <taxon>Lingulida</taxon>
        <taxon>Linguloidea</taxon>
        <taxon>Lingulidae</taxon>
        <taxon>Lingula</taxon>
    </lineage>
</organism>
<reference evidence="16" key="1">
    <citation type="submission" date="2025-08" db="UniProtKB">
        <authorList>
            <consortium name="RefSeq"/>
        </authorList>
    </citation>
    <scope>IDENTIFICATION</scope>
    <source>
        <tissue evidence="16">Gonads</tissue>
    </source>
</reference>
<dbReference type="GO" id="GO:0006412">
    <property type="term" value="P:translation"/>
    <property type="evidence" value="ECO:0007669"/>
    <property type="project" value="InterPro"/>
</dbReference>
<evidence type="ECO:0000256" key="6">
    <source>
        <dbReference type="ARBA" id="ARBA00022980"/>
    </source>
</evidence>
<dbReference type="InParanoid" id="A0A1S3H560"/>
<keyword evidence="6 16" id="KW-0689">Ribosomal protein</keyword>
<dbReference type="GO" id="GO:0003729">
    <property type="term" value="F:mRNA binding"/>
    <property type="evidence" value="ECO:0007669"/>
    <property type="project" value="TreeGrafter"/>
</dbReference>
<evidence type="ECO:0000256" key="5">
    <source>
        <dbReference type="ARBA" id="ARBA00022946"/>
    </source>
</evidence>
<dbReference type="GO" id="GO:0005743">
    <property type="term" value="C:mitochondrial inner membrane"/>
    <property type="evidence" value="ECO:0007669"/>
    <property type="project" value="UniProtKB-ARBA"/>
</dbReference>
<protein>
    <recommendedName>
        <fullName evidence="11">Large ribosomal subunit protein bL12m</fullName>
    </recommendedName>
    <alternativeName>
        <fullName evidence="12">39S ribosomal protein L12, mitochondrial</fullName>
    </alternativeName>
</protein>
<dbReference type="PANTHER" id="PTHR45987">
    <property type="entry name" value="39S RIBOSOMAL PROTEIN L12"/>
    <property type="match status" value="1"/>
</dbReference>
<keyword evidence="4" id="KW-0832">Ubl conjugation</keyword>
<keyword evidence="7" id="KW-0007">Acetylation</keyword>
<evidence type="ECO:0000256" key="2">
    <source>
        <dbReference type="ARBA" id="ARBA00007197"/>
    </source>
</evidence>
<dbReference type="PANTHER" id="PTHR45987:SF4">
    <property type="entry name" value="LARGE RIBOSOMAL SUBUNIT PROTEIN BL12M"/>
    <property type="match status" value="1"/>
</dbReference>
<gene>
    <name evidence="16" type="primary">LOC106152188</name>
</gene>
<dbReference type="OrthoDB" id="250175at2759"/>
<dbReference type="InterPro" id="IPR008932">
    <property type="entry name" value="Ribosomal_bL12_oligo"/>
</dbReference>
<dbReference type="SUPFAM" id="SSF54736">
    <property type="entry name" value="ClpS-like"/>
    <property type="match status" value="1"/>
</dbReference>
<keyword evidence="5" id="KW-0809">Transit peptide</keyword>
<sequence length="215" mass="23677">MHLSSRVILKTWCIRASQKRLNVHQVCLYIPQKTASPSPVLYIGHRQHSMSTVRSQLHQEGVLPPAAVEGEEKPISDKIQRIVDEISGLTLKEVADLNSLLKKTLNISDAPAMMPMGMMGSMPAQPEEPQEEEVATPVVVTAVQTSFQVKLTEYDESKKVALIKEIRSTVEGMNLVQAKKFVESLPQVVIQDVGQEEAETVKKKLEAAGGVAQVE</sequence>
<keyword evidence="9" id="KW-0687">Ribonucleoprotein</keyword>
<evidence type="ECO:0000256" key="12">
    <source>
        <dbReference type="ARBA" id="ARBA00075329"/>
    </source>
</evidence>
<dbReference type="GO" id="GO:0003735">
    <property type="term" value="F:structural constituent of ribosome"/>
    <property type="evidence" value="ECO:0007669"/>
    <property type="project" value="InterPro"/>
</dbReference>
<evidence type="ECO:0000313" key="15">
    <source>
        <dbReference type="Proteomes" id="UP000085678"/>
    </source>
</evidence>
<dbReference type="Pfam" id="PF16320">
    <property type="entry name" value="Ribosomal_L12_N"/>
    <property type="match status" value="1"/>
</dbReference>
<comment type="subcellular location">
    <subcellularLocation>
        <location evidence="1">Mitochondrion</location>
    </subcellularLocation>
</comment>
<keyword evidence="3" id="KW-1017">Isopeptide bond</keyword>
<keyword evidence="15" id="KW-1185">Reference proteome</keyword>
<evidence type="ECO:0000259" key="13">
    <source>
        <dbReference type="Pfam" id="PF00542"/>
    </source>
</evidence>
<dbReference type="GeneID" id="106152188"/>
<dbReference type="InterPro" id="IPR013823">
    <property type="entry name" value="Ribosomal_bL12_C"/>
</dbReference>
<dbReference type="InterPro" id="IPR036235">
    <property type="entry name" value="Ribosomal_bL12_oligo_N_sf"/>
</dbReference>
<evidence type="ECO:0000256" key="7">
    <source>
        <dbReference type="ARBA" id="ARBA00022990"/>
    </source>
</evidence>
<dbReference type="InterPro" id="IPR000206">
    <property type="entry name" value="Ribosomal_bL12"/>
</dbReference>
<proteinExistence type="inferred from homology"/>
<keyword evidence="8" id="KW-0496">Mitochondrion</keyword>
<evidence type="ECO:0000256" key="9">
    <source>
        <dbReference type="ARBA" id="ARBA00023274"/>
    </source>
</evidence>
<evidence type="ECO:0000259" key="14">
    <source>
        <dbReference type="Pfam" id="PF16320"/>
    </source>
</evidence>
<evidence type="ECO:0000256" key="3">
    <source>
        <dbReference type="ARBA" id="ARBA00022499"/>
    </source>
</evidence>
<dbReference type="STRING" id="7574.A0A1S3H560"/>
<name>A0A1S3H560_LINAN</name>
<dbReference type="KEGG" id="lak:106152188"/>
<comment type="similarity">
    <text evidence="2">Belongs to the bacterial ribosomal protein bL12 family.</text>
</comment>
<accession>A0A1S3H560</accession>
<dbReference type="RefSeq" id="XP_013381143.1">
    <property type="nucleotide sequence ID" value="XM_013525689.1"/>
</dbReference>
<feature type="domain" description="Large ribosomal subunit protein bL12 oligomerization" evidence="14">
    <location>
        <begin position="78"/>
        <end position="124"/>
    </location>
</feature>
<evidence type="ECO:0000313" key="16">
    <source>
        <dbReference type="RefSeq" id="XP_013381143.1"/>
    </source>
</evidence>
<dbReference type="FunFam" id="3.30.1390.10:FF:000001">
    <property type="entry name" value="50S ribosomal protein L7/L12"/>
    <property type="match status" value="1"/>
</dbReference>
<feature type="domain" description="Large ribosomal subunit protein bL12 C-terminal" evidence="13">
    <location>
        <begin position="147"/>
        <end position="214"/>
    </location>
</feature>
<dbReference type="SUPFAM" id="SSF48300">
    <property type="entry name" value="Ribosomal protein L7/12, oligomerisation (N-terminal) domain"/>
    <property type="match status" value="1"/>
</dbReference>
<evidence type="ECO:0000256" key="8">
    <source>
        <dbReference type="ARBA" id="ARBA00023128"/>
    </source>
</evidence>
<dbReference type="Gene3D" id="1.20.5.710">
    <property type="entry name" value="Single helix bin"/>
    <property type="match status" value="1"/>
</dbReference>
<dbReference type="InterPro" id="IPR014719">
    <property type="entry name" value="Ribosomal_bL12_C/ClpS-like"/>
</dbReference>
<dbReference type="Gene3D" id="3.30.1390.10">
    <property type="match status" value="1"/>
</dbReference>
<dbReference type="GO" id="GO:0005762">
    <property type="term" value="C:mitochondrial large ribosomal subunit"/>
    <property type="evidence" value="ECO:0007669"/>
    <property type="project" value="TreeGrafter"/>
</dbReference>
<dbReference type="FunFam" id="1.20.5.710:FF:000006">
    <property type="entry name" value="39S ribosomal protein L12, mitochondrial"/>
    <property type="match status" value="1"/>
</dbReference>
<evidence type="ECO:0000256" key="11">
    <source>
        <dbReference type="ARBA" id="ARBA00072684"/>
    </source>
</evidence>